<organism evidence="2 3">
    <name type="scientific">Mesorhizobium abyssinicae</name>
    <dbReference type="NCBI Taxonomy" id="1209958"/>
    <lineage>
        <taxon>Bacteria</taxon>
        <taxon>Pseudomonadati</taxon>
        <taxon>Pseudomonadota</taxon>
        <taxon>Alphaproteobacteria</taxon>
        <taxon>Hyphomicrobiales</taxon>
        <taxon>Phyllobacteriaceae</taxon>
        <taxon>Mesorhizobium</taxon>
    </lineage>
</organism>
<protein>
    <submittedName>
        <fullName evidence="2">Uncharacterized protein</fullName>
    </submittedName>
</protein>
<feature type="transmembrane region" description="Helical" evidence="1">
    <location>
        <begin position="47"/>
        <end position="68"/>
    </location>
</feature>
<proteinExistence type="predicted"/>
<evidence type="ECO:0000313" key="2">
    <source>
        <dbReference type="EMBL" id="MDX8540084.1"/>
    </source>
</evidence>
<keyword evidence="3" id="KW-1185">Reference proteome</keyword>
<dbReference type="EMBL" id="JAVIIP010000011">
    <property type="protein sequence ID" value="MDX8540084.1"/>
    <property type="molecule type" value="Genomic_DNA"/>
</dbReference>
<evidence type="ECO:0000313" key="3">
    <source>
        <dbReference type="Proteomes" id="UP001276564"/>
    </source>
</evidence>
<name>A0ABU5AS09_9HYPH</name>
<dbReference type="RefSeq" id="WP_320321228.1">
    <property type="nucleotide sequence ID" value="NZ_JAVIIP010000011.1"/>
</dbReference>
<keyword evidence="1" id="KW-0812">Transmembrane</keyword>
<reference evidence="2 3" key="1">
    <citation type="submission" date="2023-08" db="EMBL/GenBank/DDBJ databases">
        <title>Implementing the SeqCode for naming new Mesorhizobium species isolated from Vachellia karroo root nodules.</title>
        <authorList>
            <person name="Van Lill M."/>
        </authorList>
    </citation>
    <scope>NUCLEOTIDE SEQUENCE [LARGE SCALE GENOMIC DNA]</scope>
    <source>
        <strain evidence="2 3">VK4B</strain>
    </source>
</reference>
<accession>A0ABU5AS09</accession>
<keyword evidence="1" id="KW-0472">Membrane</keyword>
<dbReference type="Proteomes" id="UP001276564">
    <property type="component" value="Unassembled WGS sequence"/>
</dbReference>
<gene>
    <name evidence="2" type="ORF">RFM23_20910</name>
</gene>
<comment type="caution">
    <text evidence="2">The sequence shown here is derived from an EMBL/GenBank/DDBJ whole genome shotgun (WGS) entry which is preliminary data.</text>
</comment>
<evidence type="ECO:0000256" key="1">
    <source>
        <dbReference type="SAM" id="Phobius"/>
    </source>
</evidence>
<sequence length="81" mass="8401">MSKIKWATIIPVGVFCLALWLLQSALATLYAAVEPTCIGGCGNNVASAYGLLSLSTLVSAAAVAWASYRFNTALYKGDKGG</sequence>
<keyword evidence="1" id="KW-1133">Transmembrane helix</keyword>